<feature type="transmembrane region" description="Helical" evidence="2">
    <location>
        <begin position="42"/>
        <end position="62"/>
    </location>
</feature>
<organism evidence="4 5">
    <name type="scientific">Williamsia sterculiae</name>
    <dbReference type="NCBI Taxonomy" id="1344003"/>
    <lineage>
        <taxon>Bacteria</taxon>
        <taxon>Bacillati</taxon>
        <taxon>Actinomycetota</taxon>
        <taxon>Actinomycetes</taxon>
        <taxon>Mycobacteriales</taxon>
        <taxon>Nocardiaceae</taxon>
        <taxon>Williamsia</taxon>
    </lineage>
</organism>
<feature type="compositionally biased region" description="Polar residues" evidence="1">
    <location>
        <begin position="204"/>
        <end position="214"/>
    </location>
</feature>
<dbReference type="InterPro" id="IPR046253">
    <property type="entry name" value="DUF6286"/>
</dbReference>
<dbReference type="Pfam" id="PF19803">
    <property type="entry name" value="DUF6286"/>
    <property type="match status" value="1"/>
</dbReference>
<dbReference type="AlphaFoldDB" id="A0A1N7HC32"/>
<evidence type="ECO:0000256" key="2">
    <source>
        <dbReference type="SAM" id="Phobius"/>
    </source>
</evidence>
<keyword evidence="2" id="KW-0812">Transmembrane</keyword>
<protein>
    <recommendedName>
        <fullName evidence="3">DUF6286 domain-containing protein</fullName>
    </recommendedName>
</protein>
<feature type="transmembrane region" description="Helical" evidence="2">
    <location>
        <begin position="93"/>
        <end position="113"/>
    </location>
</feature>
<evidence type="ECO:0000313" key="4">
    <source>
        <dbReference type="EMBL" id="SIS22439.1"/>
    </source>
</evidence>
<keyword evidence="2" id="KW-1133">Transmembrane helix</keyword>
<proteinExistence type="predicted"/>
<name>A0A1N7HC32_9NOCA</name>
<dbReference type="STRING" id="1344003.SAMN05445060_3949"/>
<evidence type="ECO:0000259" key="3">
    <source>
        <dbReference type="Pfam" id="PF19803"/>
    </source>
</evidence>
<evidence type="ECO:0000313" key="5">
    <source>
        <dbReference type="Proteomes" id="UP000186218"/>
    </source>
</evidence>
<sequence length="220" mass="23366">MTQQTASAEPAQETTSVDRRTPDATPSADHLKKIKPPSANPGSVYLGLLSGVALLALAAIALRDLIVKAGWVDGSGWLANAFGWFSRLTWQSWMWVPAVALVIVGLGVLWVAVKPRRTTHVQVYANTIWTRRVDLARRASAAARGVDGVETASTLVKRNKAKVSVGATDDDPGLPARVRDAVDDALAHTGRSLRVVVRTRVSTPPANHTPTTDPNPGGAS</sequence>
<feature type="region of interest" description="Disordered" evidence="1">
    <location>
        <begin position="199"/>
        <end position="220"/>
    </location>
</feature>
<dbReference type="EMBL" id="FTNT01000015">
    <property type="protein sequence ID" value="SIS22439.1"/>
    <property type="molecule type" value="Genomic_DNA"/>
</dbReference>
<dbReference type="OrthoDB" id="5197468at2"/>
<keyword evidence="2" id="KW-0472">Membrane</keyword>
<gene>
    <name evidence="4" type="ORF">SAMN05445060_3949</name>
</gene>
<feature type="region of interest" description="Disordered" evidence="1">
    <location>
        <begin position="1"/>
        <end position="36"/>
    </location>
</feature>
<feature type="domain" description="DUF6286" evidence="3">
    <location>
        <begin position="103"/>
        <end position="201"/>
    </location>
</feature>
<feature type="compositionally biased region" description="Polar residues" evidence="1">
    <location>
        <begin position="1"/>
        <end position="15"/>
    </location>
</feature>
<dbReference type="RefSeq" id="WP_083710441.1">
    <property type="nucleotide sequence ID" value="NZ_FTNT01000015.1"/>
</dbReference>
<accession>A0A1N7HC32</accession>
<keyword evidence="5" id="KW-1185">Reference proteome</keyword>
<evidence type="ECO:0000256" key="1">
    <source>
        <dbReference type="SAM" id="MobiDB-lite"/>
    </source>
</evidence>
<reference evidence="4 5" key="1">
    <citation type="submission" date="2017-01" db="EMBL/GenBank/DDBJ databases">
        <authorList>
            <person name="Mah S.A."/>
            <person name="Swanson W.J."/>
            <person name="Moy G.W."/>
            <person name="Vacquier V.D."/>
        </authorList>
    </citation>
    <scope>NUCLEOTIDE SEQUENCE [LARGE SCALE GENOMIC DNA]</scope>
    <source>
        <strain evidence="4 5">CPCC 203464</strain>
    </source>
</reference>
<dbReference type="Proteomes" id="UP000186218">
    <property type="component" value="Unassembled WGS sequence"/>
</dbReference>